<proteinExistence type="predicted"/>
<organism evidence="1 2">
    <name type="scientific">Pseudogemmobacter humi</name>
    <dbReference type="NCBI Taxonomy" id="2483812"/>
    <lineage>
        <taxon>Bacteria</taxon>
        <taxon>Pseudomonadati</taxon>
        <taxon>Pseudomonadota</taxon>
        <taxon>Alphaproteobacteria</taxon>
        <taxon>Rhodobacterales</taxon>
        <taxon>Paracoccaceae</taxon>
        <taxon>Pseudogemmobacter</taxon>
    </lineage>
</organism>
<dbReference type="RefSeq" id="WP_124085298.1">
    <property type="nucleotide sequence ID" value="NZ_UXAW01000046.1"/>
</dbReference>
<sequence>MLTSGKTGKGGFFTFNGVWTDLENKGIVRLTRYTDKAKENASRIKTAQLSDDEILVIRETWTPDACVSTYAMKISSTGKPVGEPVEPGAAARLSRQGDPLVIGNRVFFIAGDKVSKELVVTAYQP</sequence>
<dbReference type="Proteomes" id="UP000277498">
    <property type="component" value="Unassembled WGS sequence"/>
</dbReference>
<reference evidence="1 2" key="1">
    <citation type="submission" date="2018-11" db="EMBL/GenBank/DDBJ databases">
        <authorList>
            <person name="Criscuolo A."/>
        </authorList>
    </citation>
    <scope>NUCLEOTIDE SEQUENCE [LARGE SCALE GENOMIC DNA]</scope>
    <source>
        <strain evidence="1">ACIP111625</strain>
    </source>
</reference>
<evidence type="ECO:0000313" key="2">
    <source>
        <dbReference type="Proteomes" id="UP000277498"/>
    </source>
</evidence>
<evidence type="ECO:0000313" key="1">
    <source>
        <dbReference type="EMBL" id="VDC22927.1"/>
    </source>
</evidence>
<name>A0A3P5X418_9RHOB</name>
<dbReference type="EMBL" id="UXAW01000046">
    <property type="protein sequence ID" value="VDC22927.1"/>
    <property type="molecule type" value="Genomic_DNA"/>
</dbReference>
<accession>A0A3P5X418</accession>
<dbReference type="AlphaFoldDB" id="A0A3P5X418"/>
<gene>
    <name evidence="1" type="ORF">XINFAN_00869</name>
</gene>
<protein>
    <submittedName>
        <fullName evidence="1">Uncharacterized protein</fullName>
    </submittedName>
</protein>
<keyword evidence="2" id="KW-1185">Reference proteome</keyword>